<feature type="active site" description="Acyl-thioester intermediate" evidence="7">
    <location>
        <position position="95"/>
    </location>
</feature>
<dbReference type="Pfam" id="PF00108">
    <property type="entry name" value="Thiolase_N"/>
    <property type="match status" value="1"/>
</dbReference>
<sequence>MNTTAVHDNDVVILAGSRTPQGRVNGQLAGLTAVQLGTAAITGALARAGVTPDQVDFVLMGQVLQAGSGQNPSRQSAIGAGIPWNTPAMTLNKVCLSGLAAVIDAARLIRLGEADVVVAGGQESMSNAPHLLPGSRTGWAYGSVTMLDHAAHDGLTDAFDGLSMGLSTEHVNERLDLQRADQDAIAAASHQRAAAAAASGVFDDEITPISVAQRRGDPLVIATDEGVRADSTTDTLGRLRPAFTPAGTVTAGNSSPLSDGASALVLCSRRYAAEHGLSWLAVVEASGQVAGPDNSLHSQPANAIHQALARQGWTAAELDLVEINEAFAAVSLESTRELGLTAEKVNIHGGAIALGHPIGASGGRLALHAALELARRGTGKAAVALCGGGGQGEALLLSR</sequence>
<dbReference type="Proteomes" id="UP000297472">
    <property type="component" value="Unassembled WGS sequence"/>
</dbReference>
<dbReference type="PANTHER" id="PTHR18919">
    <property type="entry name" value="ACETYL-COA C-ACYLTRANSFERASE"/>
    <property type="match status" value="1"/>
</dbReference>
<dbReference type="InterPro" id="IPR002155">
    <property type="entry name" value="Thiolase"/>
</dbReference>
<keyword evidence="12" id="KW-1185">Reference proteome</keyword>
<organism evidence="11 12">
    <name type="scientific">Cryobacterium cryoconiti</name>
    <dbReference type="NCBI Taxonomy" id="1259239"/>
    <lineage>
        <taxon>Bacteria</taxon>
        <taxon>Bacillati</taxon>
        <taxon>Actinomycetota</taxon>
        <taxon>Actinomycetes</taxon>
        <taxon>Micrococcales</taxon>
        <taxon>Microbacteriaceae</taxon>
        <taxon>Cryobacterium</taxon>
    </lineage>
</organism>
<gene>
    <name evidence="11" type="ORF">E3T49_07155</name>
</gene>
<dbReference type="GO" id="GO:0003985">
    <property type="term" value="F:acetyl-CoA C-acetyltransferase activity"/>
    <property type="evidence" value="ECO:0007669"/>
    <property type="project" value="UniProtKB-EC"/>
</dbReference>
<evidence type="ECO:0000256" key="3">
    <source>
        <dbReference type="ARBA" id="ARBA00022679"/>
    </source>
</evidence>
<dbReference type="NCBIfam" id="TIGR01930">
    <property type="entry name" value="AcCoA-C-Actrans"/>
    <property type="match status" value="1"/>
</dbReference>
<dbReference type="CDD" id="cd00751">
    <property type="entry name" value="thiolase"/>
    <property type="match status" value="1"/>
</dbReference>
<evidence type="ECO:0000259" key="9">
    <source>
        <dbReference type="Pfam" id="PF00108"/>
    </source>
</evidence>
<feature type="active site" description="Proton acceptor" evidence="7">
    <location>
        <position position="356"/>
    </location>
</feature>
<dbReference type="InterPro" id="IPR020617">
    <property type="entry name" value="Thiolase_C"/>
</dbReference>
<proteinExistence type="inferred from homology"/>
<reference evidence="11 12" key="1">
    <citation type="submission" date="2019-03" db="EMBL/GenBank/DDBJ databases">
        <title>Genomics of glacier-inhabiting Cryobacterium strains.</title>
        <authorList>
            <person name="Liu Q."/>
            <person name="Xin Y.-H."/>
        </authorList>
    </citation>
    <scope>NUCLEOTIDE SEQUENCE [LARGE SCALE GENOMIC DNA]</scope>
    <source>
        <strain evidence="11 12">TMT1-51</strain>
    </source>
</reference>
<dbReference type="PANTHER" id="PTHR18919:SF107">
    <property type="entry name" value="ACETYL-COA ACETYLTRANSFERASE, CYTOSOLIC"/>
    <property type="match status" value="1"/>
</dbReference>
<keyword evidence="4 8" id="KW-0012">Acyltransferase</keyword>
<evidence type="ECO:0000256" key="4">
    <source>
        <dbReference type="ARBA" id="ARBA00023315"/>
    </source>
</evidence>
<evidence type="ECO:0000313" key="11">
    <source>
        <dbReference type="EMBL" id="TFD30876.1"/>
    </source>
</evidence>
<dbReference type="EC" id="2.3.1.9" evidence="2"/>
<evidence type="ECO:0000256" key="7">
    <source>
        <dbReference type="PIRSR" id="PIRSR000429-1"/>
    </source>
</evidence>
<dbReference type="InterPro" id="IPR020616">
    <property type="entry name" value="Thiolase_N"/>
</dbReference>
<dbReference type="SUPFAM" id="SSF53901">
    <property type="entry name" value="Thiolase-like"/>
    <property type="match status" value="2"/>
</dbReference>
<dbReference type="PIRSF" id="PIRSF000429">
    <property type="entry name" value="Ac-CoA_Ac_transf"/>
    <property type="match status" value="1"/>
</dbReference>
<evidence type="ECO:0000256" key="1">
    <source>
        <dbReference type="ARBA" id="ARBA00010982"/>
    </source>
</evidence>
<evidence type="ECO:0000256" key="8">
    <source>
        <dbReference type="RuleBase" id="RU003557"/>
    </source>
</evidence>
<accession>A0A4Y8JXN2</accession>
<evidence type="ECO:0000259" key="10">
    <source>
        <dbReference type="Pfam" id="PF02803"/>
    </source>
</evidence>
<evidence type="ECO:0000256" key="2">
    <source>
        <dbReference type="ARBA" id="ARBA00012705"/>
    </source>
</evidence>
<evidence type="ECO:0000256" key="6">
    <source>
        <dbReference type="ARBA" id="ARBA00040529"/>
    </source>
</evidence>
<comment type="similarity">
    <text evidence="1 8">Belongs to the thiolase-like superfamily. Thiolase family.</text>
</comment>
<feature type="domain" description="Thiolase N-terminal" evidence="9">
    <location>
        <begin position="11"/>
        <end position="269"/>
    </location>
</feature>
<dbReference type="AlphaFoldDB" id="A0A4Y8JXN2"/>
<feature type="domain" description="Thiolase C-terminal" evidence="10">
    <location>
        <begin position="278"/>
        <end position="398"/>
    </location>
</feature>
<protein>
    <recommendedName>
        <fullName evidence="6">Probable acetyl-CoA acetyltransferase</fullName>
        <ecNumber evidence="2">2.3.1.9</ecNumber>
    </recommendedName>
    <alternativeName>
        <fullName evidence="5">Acetoacetyl-CoA thiolase</fullName>
    </alternativeName>
</protein>
<dbReference type="PROSITE" id="PS00099">
    <property type="entry name" value="THIOLASE_3"/>
    <property type="match status" value="1"/>
</dbReference>
<dbReference type="InterPro" id="IPR016039">
    <property type="entry name" value="Thiolase-like"/>
</dbReference>
<dbReference type="InterPro" id="IPR020615">
    <property type="entry name" value="Thiolase_acyl_enz_int_AS"/>
</dbReference>
<feature type="active site" description="Proton acceptor" evidence="7">
    <location>
        <position position="386"/>
    </location>
</feature>
<dbReference type="Gene3D" id="3.40.47.10">
    <property type="match status" value="1"/>
</dbReference>
<evidence type="ECO:0000256" key="5">
    <source>
        <dbReference type="ARBA" id="ARBA00030755"/>
    </source>
</evidence>
<dbReference type="Pfam" id="PF02803">
    <property type="entry name" value="Thiolase_C"/>
    <property type="match status" value="1"/>
</dbReference>
<dbReference type="InterPro" id="IPR020610">
    <property type="entry name" value="Thiolase_AS"/>
</dbReference>
<keyword evidence="3 8" id="KW-0808">Transferase</keyword>
<evidence type="ECO:0000313" key="12">
    <source>
        <dbReference type="Proteomes" id="UP000297472"/>
    </source>
</evidence>
<dbReference type="EMBL" id="SOHA01000019">
    <property type="protein sequence ID" value="TFD30876.1"/>
    <property type="molecule type" value="Genomic_DNA"/>
</dbReference>
<name>A0A4Y8JXN2_9MICO</name>
<dbReference type="PROSITE" id="PS00737">
    <property type="entry name" value="THIOLASE_2"/>
    <property type="match status" value="1"/>
</dbReference>
<dbReference type="RefSeq" id="WP_134424281.1">
    <property type="nucleotide sequence ID" value="NZ_SOHA01000019.1"/>
</dbReference>
<dbReference type="PROSITE" id="PS00098">
    <property type="entry name" value="THIOLASE_1"/>
    <property type="match status" value="1"/>
</dbReference>
<dbReference type="OrthoDB" id="1402717at2"/>
<dbReference type="InterPro" id="IPR020613">
    <property type="entry name" value="Thiolase_CS"/>
</dbReference>
<comment type="caution">
    <text evidence="11">The sequence shown here is derived from an EMBL/GenBank/DDBJ whole genome shotgun (WGS) entry which is preliminary data.</text>
</comment>